<evidence type="ECO:0000256" key="12">
    <source>
        <dbReference type="ARBA" id="ARBA00023209"/>
    </source>
</evidence>
<evidence type="ECO:0000256" key="7">
    <source>
        <dbReference type="ARBA" id="ARBA00022692"/>
    </source>
</evidence>
<keyword evidence="6 14" id="KW-0949">S-adenosyl-L-methionine</keyword>
<keyword evidence="12 14" id="KW-0594">Phospholipid biosynthesis</keyword>
<evidence type="ECO:0000256" key="6">
    <source>
        <dbReference type="ARBA" id="ARBA00022691"/>
    </source>
</evidence>
<feature type="transmembrane region" description="Helical" evidence="15">
    <location>
        <begin position="243"/>
        <end position="264"/>
    </location>
</feature>
<dbReference type="GO" id="GO:0000773">
    <property type="term" value="F:phosphatidyl-N-methylethanolamine N-methyltransferase activity"/>
    <property type="evidence" value="ECO:0007669"/>
    <property type="project" value="UniProtKB-UniRule"/>
</dbReference>
<sequence>MCYQSQRNSHIVGNFFLHSAIHRRAKWTKVPERVKPQTDPLTWFKAALYLSLTLMIMLFSSGISPFLLVSSLGNKLNVAYLIPRETFTNEGFIFLNEKYLLLAVAVTIASPIYWNVFCRYEYYTKRLSRTAGSPSLALVIFAVSILLLSSFREWTFFRAMSRQPFIELQAVWIRSIVYLIGYSLLSFGLILSATGFYQLGIFGTYMGEYFGFMFDQKIESFPFNYFCDPMYFGSTLMHYGHSLLSLSPTGIFLSTLLGFTYWLAARCFEGPFMNAMYAAKNRLGRSSS</sequence>
<organism evidence="16 17">
    <name type="scientific">Galdieria yellowstonensis</name>
    <dbReference type="NCBI Taxonomy" id="3028027"/>
    <lineage>
        <taxon>Eukaryota</taxon>
        <taxon>Rhodophyta</taxon>
        <taxon>Bangiophyceae</taxon>
        <taxon>Galdieriales</taxon>
        <taxon>Galdieriaceae</taxon>
        <taxon>Galdieria</taxon>
    </lineage>
</organism>
<comment type="caution">
    <text evidence="16">The sequence shown here is derived from an EMBL/GenBank/DDBJ whole genome shotgun (WGS) entry which is preliminary data.</text>
</comment>
<keyword evidence="3 14" id="KW-0444">Lipid biosynthesis</keyword>
<dbReference type="Pfam" id="PF04191">
    <property type="entry name" value="PEMT"/>
    <property type="match status" value="1"/>
</dbReference>
<dbReference type="PANTHER" id="PTHR15458:SF5">
    <property type="entry name" value="PHOSPHATIDYLETHANOLAMINE N-METHYLTRANSFERASE"/>
    <property type="match status" value="1"/>
</dbReference>
<evidence type="ECO:0000313" key="16">
    <source>
        <dbReference type="EMBL" id="KAK4523521.1"/>
    </source>
</evidence>
<keyword evidence="14" id="KW-0496">Mitochondrion</keyword>
<gene>
    <name evidence="16" type="ORF">GAYE_PCTG69G1417</name>
</gene>
<keyword evidence="5 14" id="KW-0808">Transferase</keyword>
<feature type="transmembrane region" description="Helical" evidence="15">
    <location>
        <begin position="46"/>
        <end position="69"/>
    </location>
</feature>
<evidence type="ECO:0000256" key="4">
    <source>
        <dbReference type="ARBA" id="ARBA00022603"/>
    </source>
</evidence>
<feature type="topological domain" description="Lumenal" evidence="14">
    <location>
        <begin position="1"/>
        <end position="97"/>
    </location>
</feature>
<keyword evidence="9 14" id="KW-1133">Transmembrane helix</keyword>
<keyword evidence="7 14" id="KW-0812">Transmembrane</keyword>
<dbReference type="GO" id="GO:0004608">
    <property type="term" value="F:phosphatidylethanolamine N-methyltransferase activity"/>
    <property type="evidence" value="ECO:0007669"/>
    <property type="project" value="UniProtKB-UniRule"/>
</dbReference>
<dbReference type="InterPro" id="IPR007318">
    <property type="entry name" value="Phopholipid_MeTrfase"/>
</dbReference>
<feature type="topological domain" description="Lumenal" evidence="14">
    <location>
        <begin position="203"/>
        <end position="245"/>
    </location>
</feature>
<evidence type="ECO:0000256" key="15">
    <source>
        <dbReference type="SAM" id="Phobius"/>
    </source>
</evidence>
<dbReference type="PANTHER" id="PTHR15458">
    <property type="entry name" value="PHOSPHATIDYLETHANOLAMINE N-METHYLTRANSFERASE"/>
    <property type="match status" value="1"/>
</dbReference>
<evidence type="ECO:0000256" key="11">
    <source>
        <dbReference type="ARBA" id="ARBA00023136"/>
    </source>
</evidence>
<evidence type="ECO:0000256" key="13">
    <source>
        <dbReference type="ARBA" id="ARBA00023264"/>
    </source>
</evidence>
<dbReference type="AlphaFoldDB" id="A0AAV9I848"/>
<name>A0AAV9I848_9RHOD</name>
<comment type="function">
    <text evidence="14">Catalyzes the three sequential steps of the methylation pathway for the biosynthesis of phosphatidylcholine, a critical and essential component for membrane structure. Uses S-adenosylmethionine (S-adenosyl-L-methionine, SAM or AdoMet) as the methyl group donor for the methylation of phosphatidylethanolamine (1,2-diacyl-sn-glycero-3-phosphoethanolamine, PE) to phosphatidylmonomethylethanolamine (1,2-diacyl-sn-glycero-3-phospho-N-methylethanolamine, PMME), PMME to phosphatidyldimethylethanolamine (1,2-diacyl-sn-glycero-3-phospho-N,N-dimethylethanolamine, PDME), and PDME to phosphatidylcholine (1,2-diacyl-sn-glycero-3-phosphocholine, PC), producing S-adenosyl-L-homocysteine in each step.</text>
</comment>
<feature type="transmembrane region" description="Helical" evidence="15">
    <location>
        <begin position="99"/>
        <end position="116"/>
    </location>
</feature>
<keyword evidence="4 14" id="KW-0489">Methyltransferase</keyword>
<evidence type="ECO:0000313" key="17">
    <source>
        <dbReference type="Proteomes" id="UP001300502"/>
    </source>
</evidence>
<reference evidence="16 17" key="1">
    <citation type="submission" date="2022-07" db="EMBL/GenBank/DDBJ databases">
        <title>Genome-wide signatures of adaptation to extreme environments.</title>
        <authorList>
            <person name="Cho C.H."/>
            <person name="Yoon H.S."/>
        </authorList>
    </citation>
    <scope>NUCLEOTIDE SEQUENCE [LARGE SCALE GENOMIC DNA]</scope>
    <source>
        <strain evidence="16 17">108.79 E11</strain>
    </source>
</reference>
<comment type="subcellular location">
    <subcellularLocation>
        <location evidence="14">Endoplasmic reticulum membrane</location>
        <topology evidence="14">Multi-pass membrane protein</topology>
    </subcellularLocation>
    <subcellularLocation>
        <location evidence="14">Mitochondrion membrane</location>
        <topology evidence="14">Multi-pass membrane protein</topology>
    </subcellularLocation>
</comment>
<keyword evidence="11 14" id="KW-0472">Membrane</keyword>
<comment type="pathway">
    <text evidence="1 14">Phospholipid metabolism; phosphatidylcholine biosynthesis.</text>
</comment>
<comment type="caution">
    <text evidence="14">Lacks conserved residue(s) required for the propagation of feature annotation.</text>
</comment>
<evidence type="ECO:0000256" key="14">
    <source>
        <dbReference type="HAMAP-Rule" id="MF_03216"/>
    </source>
</evidence>
<feature type="transmembrane region" description="Helical" evidence="15">
    <location>
        <begin position="136"/>
        <end position="155"/>
    </location>
</feature>
<dbReference type="GO" id="GO:0006656">
    <property type="term" value="P:phosphatidylcholine biosynthetic process"/>
    <property type="evidence" value="ECO:0007669"/>
    <property type="project" value="UniProtKB-UniRule"/>
</dbReference>
<evidence type="ECO:0000256" key="3">
    <source>
        <dbReference type="ARBA" id="ARBA00022516"/>
    </source>
</evidence>
<comment type="similarity">
    <text evidence="14">Belongs to the class VI-like SAM-binding methyltransferase superfamily. PEMT/PEM2 methyltransferase family.</text>
</comment>
<dbReference type="EC" id="2.1.1.71" evidence="14"/>
<feature type="intramembrane region" description="Helical" evidence="14">
    <location>
        <begin position="98"/>
        <end position="118"/>
    </location>
</feature>
<feature type="binding site" evidence="14">
    <location>
        <begin position="186"/>
        <end position="188"/>
    </location>
    <ligand>
        <name>S-adenosyl-L-methionine</name>
        <dbReference type="ChEBI" id="CHEBI:59789"/>
    </ligand>
</feature>
<dbReference type="EMBL" id="JANCYU010000016">
    <property type="protein sequence ID" value="KAK4523521.1"/>
    <property type="molecule type" value="Genomic_DNA"/>
</dbReference>
<accession>A0AAV9I848</accession>
<keyword evidence="10 14" id="KW-0443">Lipid metabolism</keyword>
<comment type="catalytic activity">
    <reaction evidence="14">
        <text>a 1,2-diacyl-sn-glycero-3-phospho-N,N-dimethylethanolamine + S-adenosyl-L-methionine = a 1,2-diacyl-sn-glycero-3-phosphocholine + S-adenosyl-L-homocysteine + H(+)</text>
        <dbReference type="Rhea" id="RHEA:32739"/>
        <dbReference type="ChEBI" id="CHEBI:15378"/>
        <dbReference type="ChEBI" id="CHEBI:57643"/>
        <dbReference type="ChEBI" id="CHEBI:57856"/>
        <dbReference type="ChEBI" id="CHEBI:59789"/>
        <dbReference type="ChEBI" id="CHEBI:64572"/>
    </reaction>
</comment>
<comment type="catalytic activity">
    <reaction evidence="14">
        <text>a 1,2-diacyl-sn-glycero-3-phosphoethanolamine + S-adenosyl-L-methionine = a 1,2-diacyl-sn-glycero-3-phospho-N-methylethanolamine + S-adenosyl-L-homocysteine + H(+)</text>
        <dbReference type="Rhea" id="RHEA:11164"/>
        <dbReference type="ChEBI" id="CHEBI:15378"/>
        <dbReference type="ChEBI" id="CHEBI:57856"/>
        <dbReference type="ChEBI" id="CHEBI:59789"/>
        <dbReference type="ChEBI" id="CHEBI:64573"/>
        <dbReference type="ChEBI" id="CHEBI:64612"/>
        <dbReference type="EC" id="2.1.1.17"/>
    </reaction>
</comment>
<comment type="pathway">
    <text evidence="2">Lipid metabolism.</text>
</comment>
<feature type="transmembrane region" description="Helical" evidence="15">
    <location>
        <begin position="176"/>
        <end position="197"/>
    </location>
</feature>
<evidence type="ECO:0000256" key="9">
    <source>
        <dbReference type="ARBA" id="ARBA00022989"/>
    </source>
</evidence>
<dbReference type="EC" id="2.1.1.17" evidence="14"/>
<dbReference type="GO" id="GO:0032259">
    <property type="term" value="P:methylation"/>
    <property type="evidence" value="ECO:0007669"/>
    <property type="project" value="UniProtKB-KW"/>
</dbReference>
<dbReference type="InterPro" id="IPR024960">
    <property type="entry name" value="PEMT/MFAP"/>
</dbReference>
<feature type="binding site" evidence="14">
    <location>
        <begin position="269"/>
        <end position="270"/>
    </location>
    <ligand>
        <name>S-adenosyl-L-methionine</name>
        <dbReference type="ChEBI" id="CHEBI:59789"/>
    </ligand>
</feature>
<dbReference type="PROSITE" id="PS51599">
    <property type="entry name" value="SAM_PEMT_PEM2"/>
    <property type="match status" value="1"/>
</dbReference>
<proteinExistence type="inferred from homology"/>
<dbReference type="Proteomes" id="UP001300502">
    <property type="component" value="Unassembled WGS sequence"/>
</dbReference>
<protein>
    <recommendedName>
        <fullName evidence="14">Phosphatidylethanolamine N-methyltransferase</fullName>
        <shortName evidence="14">PEAMT</shortName>
        <shortName evidence="14">PEMT</shortName>
        <ecNumber evidence="14">2.1.1.17</ecNumber>
        <ecNumber evidence="14">2.1.1.71</ecNumber>
    </recommendedName>
    <alternativeName>
        <fullName evidence="14">Phospholipid methyltransferase</fullName>
        <shortName evidence="14">PLMT</shortName>
    </alternativeName>
</protein>
<keyword evidence="8 14" id="KW-0256">Endoplasmic reticulum</keyword>
<keyword evidence="13 14" id="KW-1208">Phospholipid metabolism</keyword>
<dbReference type="GO" id="GO:0031966">
    <property type="term" value="C:mitochondrial membrane"/>
    <property type="evidence" value="ECO:0007669"/>
    <property type="project" value="UniProtKB-SubCell"/>
</dbReference>
<keyword evidence="17" id="KW-1185">Reference proteome</keyword>
<dbReference type="GO" id="GO:0005789">
    <property type="term" value="C:endoplasmic reticulum membrane"/>
    <property type="evidence" value="ECO:0007669"/>
    <property type="project" value="UniProtKB-SubCell"/>
</dbReference>
<evidence type="ECO:0000256" key="5">
    <source>
        <dbReference type="ARBA" id="ARBA00022679"/>
    </source>
</evidence>
<evidence type="ECO:0000256" key="10">
    <source>
        <dbReference type="ARBA" id="ARBA00023098"/>
    </source>
</evidence>
<dbReference type="HAMAP" id="MF_03216">
    <property type="entry name" value="PLMT"/>
    <property type="match status" value="1"/>
</dbReference>
<comment type="catalytic activity">
    <reaction evidence="14">
        <text>a 1,2-diacyl-sn-glycero-3-phospho-N-methylethanolamine + S-adenosyl-L-methionine = a 1,2-diacyl-sn-glycero-3-phospho-N,N-dimethylethanolamine + S-adenosyl-L-homocysteine + H(+)</text>
        <dbReference type="Rhea" id="RHEA:32735"/>
        <dbReference type="ChEBI" id="CHEBI:15378"/>
        <dbReference type="ChEBI" id="CHEBI:57856"/>
        <dbReference type="ChEBI" id="CHEBI:59789"/>
        <dbReference type="ChEBI" id="CHEBI:64572"/>
        <dbReference type="ChEBI" id="CHEBI:64573"/>
        <dbReference type="EC" id="2.1.1.71"/>
    </reaction>
</comment>
<feature type="topological domain" description="Cytoplasmic" evidence="14">
    <location>
        <begin position="268"/>
        <end position="288"/>
    </location>
</feature>
<evidence type="ECO:0000256" key="8">
    <source>
        <dbReference type="ARBA" id="ARBA00022824"/>
    </source>
</evidence>
<evidence type="ECO:0000256" key="2">
    <source>
        <dbReference type="ARBA" id="ARBA00005189"/>
    </source>
</evidence>
<evidence type="ECO:0000256" key="1">
    <source>
        <dbReference type="ARBA" id="ARBA00004969"/>
    </source>
</evidence>
<feature type="topological domain" description="Lumenal" evidence="14">
    <location>
        <begin position="119"/>
        <end position="130"/>
    </location>
</feature>